<evidence type="ECO:0000313" key="1">
    <source>
        <dbReference type="EMBL" id="MDZ5741375.1"/>
    </source>
</evidence>
<proteinExistence type="predicted"/>
<name>A0ABU5L5D9_9PSED</name>
<gene>
    <name evidence="1" type="ORF">SOW75_24645</name>
</gene>
<accession>A0ABU5L5D9</accession>
<sequence>MADNDHIYECFSASSTECYEEIDVLIVALGDSSAGLVNYVFIARLDDEDNSSIGSLIYLQTSEASYEMAGTIKK</sequence>
<evidence type="ECO:0000313" key="2">
    <source>
        <dbReference type="Proteomes" id="UP001292116"/>
    </source>
</evidence>
<organism evidence="1 2">
    <name type="scientific">Pseudomonas asiatica</name>
    <dbReference type="NCBI Taxonomy" id="2219225"/>
    <lineage>
        <taxon>Bacteria</taxon>
        <taxon>Pseudomonadati</taxon>
        <taxon>Pseudomonadota</taxon>
        <taxon>Gammaproteobacteria</taxon>
        <taxon>Pseudomonadales</taxon>
        <taxon>Pseudomonadaceae</taxon>
        <taxon>Pseudomonas</taxon>
    </lineage>
</organism>
<reference evidence="1 2" key="1">
    <citation type="submission" date="2023-11" db="EMBL/GenBank/DDBJ databases">
        <title>Draft genomes analysis of Pseudomonas asiatica isolated from milk, feces and farm soil of cows suffering from clinical mastitis.</title>
        <authorList>
            <person name="Rahman T."/>
            <person name="Das Z.C."/>
            <person name="Hoque M.N."/>
        </authorList>
    </citation>
    <scope>NUCLEOTIDE SEQUENCE [LARGE SCALE GENOMIC DNA]</scope>
    <source>
        <strain evidence="1 2">2F2</strain>
    </source>
</reference>
<dbReference type="EMBL" id="JAXUBM010000040">
    <property type="protein sequence ID" value="MDZ5741375.1"/>
    <property type="molecule type" value="Genomic_DNA"/>
</dbReference>
<keyword evidence="2" id="KW-1185">Reference proteome</keyword>
<comment type="caution">
    <text evidence="1">The sequence shown here is derived from an EMBL/GenBank/DDBJ whole genome shotgun (WGS) entry which is preliminary data.</text>
</comment>
<dbReference type="RefSeq" id="WP_322492150.1">
    <property type="nucleotide sequence ID" value="NZ_JAXUBM010000040.1"/>
</dbReference>
<dbReference type="Proteomes" id="UP001292116">
    <property type="component" value="Unassembled WGS sequence"/>
</dbReference>
<protein>
    <submittedName>
        <fullName evidence="1">Uncharacterized protein</fullName>
    </submittedName>
</protein>